<dbReference type="Pfam" id="PF02836">
    <property type="entry name" value="Glyco_hydro_2_C"/>
    <property type="match status" value="1"/>
</dbReference>
<dbReference type="Gene3D" id="3.20.20.80">
    <property type="entry name" value="Glycosidases"/>
    <property type="match status" value="1"/>
</dbReference>
<dbReference type="AlphaFoldDB" id="A0AAD9I1Z9"/>
<keyword evidence="2" id="KW-0378">Hydrolase</keyword>
<gene>
    <name evidence="8" type="ORF">P8C59_003720</name>
</gene>
<name>A0AAD9I1Z9_9PEZI</name>
<sequence length="671" mass="74055">MAYTAEYPRPDFQRPGLNWQSLEGPWSFLYDDDDKGQSEAWHRTGLPAETTRTSTSAPGATPASHKKRTIQVPFAFQTPASGIGERDAHEVLWYERTIDDIRARPATERLLLRFGAVDYEARVFVDGALVGAHRGGHVPFDMDVSDAFAAATARPATARLTVRVRDSPYDLTQPRGKQYWGPEPESIFYTPTSGIWQSVWLESVPALRVADASAGTVLRGDAIETGDLHARVAVLGRAAGGSACTVEVEARLGGVVVATQTAALPRDKDVATLALNLRLSAAQLDRVDATVLRTAPRDNPRAWREGVALWSPDYPTLYDIVLRVRGPDGQVTDEVATYTGMRRLDWTHGDGTWRLNGRPLFQALVLDQGYWPATGLTPPAQAALRADVELAKRMGFNGCRKHQKVEDPLFLYWADRLGYLVWGEMANAYAFDAEYVARFDAEWAACVRRDINHPCVVAWTPVNESWAYTDLKRDVAQRDHIRALYHATKTLDPTRPINDNCGWEHVQTDLTTFHDYADATELATTCATMDAILGSKAEGRAMFVGPIWHPSGRRLLDAGAAVDPRAPVLCTEFGGVNIAPAKGGEREAASKDWGYTTASDAEDLLRRIEKLVMAVVEGGQCCGLVYTQLTDIEQEVNGLYSFDRKEKISAERVKAIMDKAAEVYHSHLAKA</sequence>
<protein>
    <recommendedName>
        <fullName evidence="10">Glycoside hydrolase family 2 protein</fullName>
    </recommendedName>
</protein>
<evidence type="ECO:0000259" key="6">
    <source>
        <dbReference type="Pfam" id="PF02836"/>
    </source>
</evidence>
<evidence type="ECO:0000259" key="5">
    <source>
        <dbReference type="Pfam" id="PF00703"/>
    </source>
</evidence>
<dbReference type="Pfam" id="PF02837">
    <property type="entry name" value="Glyco_hydro_2_N"/>
    <property type="match status" value="1"/>
</dbReference>
<evidence type="ECO:0000256" key="3">
    <source>
        <dbReference type="ARBA" id="ARBA00023295"/>
    </source>
</evidence>
<dbReference type="Proteomes" id="UP001217918">
    <property type="component" value="Unassembled WGS sequence"/>
</dbReference>
<evidence type="ECO:0000256" key="4">
    <source>
        <dbReference type="SAM" id="MobiDB-lite"/>
    </source>
</evidence>
<comment type="caution">
    <text evidence="8">The sequence shown here is derived from an EMBL/GenBank/DDBJ whole genome shotgun (WGS) entry which is preliminary data.</text>
</comment>
<evidence type="ECO:0000313" key="8">
    <source>
        <dbReference type="EMBL" id="KAK2069115.1"/>
    </source>
</evidence>
<keyword evidence="9" id="KW-1185">Reference proteome</keyword>
<dbReference type="InterPro" id="IPR006102">
    <property type="entry name" value="Ig-like_GH2"/>
</dbReference>
<dbReference type="GO" id="GO:0004553">
    <property type="term" value="F:hydrolase activity, hydrolyzing O-glycosyl compounds"/>
    <property type="evidence" value="ECO:0007669"/>
    <property type="project" value="InterPro"/>
</dbReference>
<proteinExistence type="inferred from homology"/>
<dbReference type="SUPFAM" id="SSF49303">
    <property type="entry name" value="beta-Galactosidase/glucuronidase domain"/>
    <property type="match status" value="1"/>
</dbReference>
<dbReference type="PANTHER" id="PTHR42732">
    <property type="entry name" value="BETA-GALACTOSIDASE"/>
    <property type="match status" value="1"/>
</dbReference>
<accession>A0AAD9I1Z9</accession>
<feature type="domain" description="Glycosyl hydrolases family 2 sugar binding" evidence="7">
    <location>
        <begin position="20"/>
        <end position="154"/>
    </location>
</feature>
<dbReference type="SUPFAM" id="SSF49785">
    <property type="entry name" value="Galactose-binding domain-like"/>
    <property type="match status" value="1"/>
</dbReference>
<dbReference type="InterPro" id="IPR008979">
    <property type="entry name" value="Galactose-bd-like_sf"/>
</dbReference>
<evidence type="ECO:0000256" key="1">
    <source>
        <dbReference type="ARBA" id="ARBA00007401"/>
    </source>
</evidence>
<comment type="similarity">
    <text evidence="1">Belongs to the glycosyl hydrolase 2 family.</text>
</comment>
<dbReference type="InterPro" id="IPR013783">
    <property type="entry name" value="Ig-like_fold"/>
</dbReference>
<feature type="domain" description="Glycoside hydrolase family 2 catalytic" evidence="6">
    <location>
        <begin position="383"/>
        <end position="499"/>
    </location>
</feature>
<dbReference type="InterPro" id="IPR051913">
    <property type="entry name" value="GH2_Domain-Containing"/>
</dbReference>
<evidence type="ECO:0000259" key="7">
    <source>
        <dbReference type="Pfam" id="PF02837"/>
    </source>
</evidence>
<evidence type="ECO:0000313" key="9">
    <source>
        <dbReference type="Proteomes" id="UP001217918"/>
    </source>
</evidence>
<dbReference type="SUPFAM" id="SSF51445">
    <property type="entry name" value="(Trans)glycosidases"/>
    <property type="match status" value="1"/>
</dbReference>
<feature type="domain" description="Glycoside hydrolase family 2 immunoglobulin-like beta-sandwich" evidence="5">
    <location>
        <begin position="306"/>
        <end position="342"/>
    </location>
</feature>
<evidence type="ECO:0000256" key="2">
    <source>
        <dbReference type="ARBA" id="ARBA00022801"/>
    </source>
</evidence>
<dbReference type="InterPro" id="IPR006104">
    <property type="entry name" value="Glyco_hydro_2_N"/>
</dbReference>
<keyword evidence="3" id="KW-0326">Glycosidase</keyword>
<dbReference type="EMBL" id="JAQQPM010000003">
    <property type="protein sequence ID" value="KAK2069115.1"/>
    <property type="molecule type" value="Genomic_DNA"/>
</dbReference>
<dbReference type="InterPro" id="IPR036156">
    <property type="entry name" value="Beta-gal/glucu_dom_sf"/>
</dbReference>
<dbReference type="GO" id="GO:0005975">
    <property type="term" value="P:carbohydrate metabolic process"/>
    <property type="evidence" value="ECO:0007669"/>
    <property type="project" value="InterPro"/>
</dbReference>
<dbReference type="InterPro" id="IPR017853">
    <property type="entry name" value="GH"/>
</dbReference>
<dbReference type="Gene3D" id="2.60.40.10">
    <property type="entry name" value="Immunoglobulins"/>
    <property type="match status" value="1"/>
</dbReference>
<dbReference type="Gene3D" id="2.60.120.260">
    <property type="entry name" value="Galactose-binding domain-like"/>
    <property type="match status" value="1"/>
</dbReference>
<reference evidence="8" key="1">
    <citation type="journal article" date="2023" name="Mol. Plant Microbe Interact.">
        <title>Elucidating the Obligate Nature and Biological Capacity of an Invasive Fungal Corn Pathogen.</title>
        <authorList>
            <person name="MacCready J.S."/>
            <person name="Roggenkamp E.M."/>
            <person name="Gdanetz K."/>
            <person name="Chilvers M.I."/>
        </authorList>
    </citation>
    <scope>NUCLEOTIDE SEQUENCE</scope>
    <source>
        <strain evidence="8">PM02</strain>
    </source>
</reference>
<dbReference type="Pfam" id="PF00703">
    <property type="entry name" value="Glyco_hydro_2"/>
    <property type="match status" value="1"/>
</dbReference>
<dbReference type="PANTHER" id="PTHR42732:SF4">
    <property type="entry name" value="BETA-MANNOSIDASE"/>
    <property type="match status" value="1"/>
</dbReference>
<feature type="region of interest" description="Disordered" evidence="4">
    <location>
        <begin position="45"/>
        <end position="67"/>
    </location>
</feature>
<organism evidence="8 9">
    <name type="scientific">Phyllachora maydis</name>
    <dbReference type="NCBI Taxonomy" id="1825666"/>
    <lineage>
        <taxon>Eukaryota</taxon>
        <taxon>Fungi</taxon>
        <taxon>Dikarya</taxon>
        <taxon>Ascomycota</taxon>
        <taxon>Pezizomycotina</taxon>
        <taxon>Sordariomycetes</taxon>
        <taxon>Sordariomycetidae</taxon>
        <taxon>Phyllachorales</taxon>
        <taxon>Phyllachoraceae</taxon>
        <taxon>Phyllachora</taxon>
    </lineage>
</organism>
<evidence type="ECO:0008006" key="10">
    <source>
        <dbReference type="Google" id="ProtNLM"/>
    </source>
</evidence>
<dbReference type="InterPro" id="IPR006103">
    <property type="entry name" value="Glyco_hydro_2_cat"/>
</dbReference>